<proteinExistence type="predicted"/>
<dbReference type="AlphaFoldDB" id="A0A516KBL4"/>
<keyword evidence="2" id="KW-1185">Reference proteome</keyword>
<protein>
    <submittedName>
        <fullName evidence="1">Uncharacterized protein</fullName>
    </submittedName>
</protein>
<sequence>MNQSLKDIENWLAELKGQSVLIHKGELATGSDEKIIDMDRVNMQLDDITVRGAEQHDIDGYVEGQELILRGEGTIRGRAYESDVELPLGVYEIPFGSEFMAFRDEDGLKIETEKALYKIRVH</sequence>
<name>A0A516KBL4_9BACI</name>
<dbReference type="EMBL" id="CP041666">
    <property type="protein sequence ID" value="QDP38792.1"/>
    <property type="molecule type" value="Genomic_DNA"/>
</dbReference>
<evidence type="ECO:0000313" key="2">
    <source>
        <dbReference type="Proteomes" id="UP000315215"/>
    </source>
</evidence>
<organism evidence="1 2">
    <name type="scientific">Radiobacillus deserti</name>
    <dbReference type="NCBI Taxonomy" id="2594883"/>
    <lineage>
        <taxon>Bacteria</taxon>
        <taxon>Bacillati</taxon>
        <taxon>Bacillota</taxon>
        <taxon>Bacilli</taxon>
        <taxon>Bacillales</taxon>
        <taxon>Bacillaceae</taxon>
        <taxon>Radiobacillus</taxon>
    </lineage>
</organism>
<dbReference type="RefSeq" id="WP_143891545.1">
    <property type="nucleotide sequence ID" value="NZ_CP041666.1"/>
</dbReference>
<dbReference type="OrthoDB" id="2613420at2"/>
<dbReference type="InterPro" id="IPR058926">
    <property type="entry name" value="YmzB-like"/>
</dbReference>
<dbReference type="Proteomes" id="UP000315215">
    <property type="component" value="Chromosome"/>
</dbReference>
<reference evidence="1 2" key="1">
    <citation type="submission" date="2019-07" db="EMBL/GenBank/DDBJ databases">
        <authorList>
            <person name="Li J."/>
        </authorList>
    </citation>
    <scope>NUCLEOTIDE SEQUENCE [LARGE SCALE GENOMIC DNA]</scope>
    <source>
        <strain evidence="1 2">TKL69</strain>
    </source>
</reference>
<dbReference type="KEGG" id="aqt:FN924_00155"/>
<dbReference type="Pfam" id="PF25846">
    <property type="entry name" value="YmzB"/>
    <property type="match status" value="1"/>
</dbReference>
<accession>A0A516KBL4</accession>
<evidence type="ECO:0000313" key="1">
    <source>
        <dbReference type="EMBL" id="QDP38792.1"/>
    </source>
</evidence>
<gene>
    <name evidence="1" type="ORF">FN924_00155</name>
</gene>